<keyword evidence="4" id="KW-1185">Reference proteome</keyword>
<feature type="region of interest" description="Disordered" evidence="2">
    <location>
        <begin position="1"/>
        <end position="22"/>
    </location>
</feature>
<comment type="caution">
    <text evidence="3">The sequence shown here is derived from an EMBL/GenBank/DDBJ whole genome shotgun (WGS) entry which is preliminary data.</text>
</comment>
<dbReference type="AlphaFoldDB" id="A0A9N9B1W1"/>
<feature type="coiled-coil region" evidence="1">
    <location>
        <begin position="115"/>
        <end position="170"/>
    </location>
</feature>
<reference evidence="3" key="1">
    <citation type="submission" date="2021-06" db="EMBL/GenBank/DDBJ databases">
        <authorList>
            <person name="Kallberg Y."/>
            <person name="Tangrot J."/>
            <person name="Rosling A."/>
        </authorList>
    </citation>
    <scope>NUCLEOTIDE SEQUENCE</scope>
    <source>
        <strain evidence="3">BR232B</strain>
    </source>
</reference>
<accession>A0A9N9B1W1</accession>
<dbReference type="EMBL" id="CAJVPI010000543">
    <property type="protein sequence ID" value="CAG8548650.1"/>
    <property type="molecule type" value="Genomic_DNA"/>
</dbReference>
<sequence length="190" mass="21851">MNKKDKFKFEHEKPNPEIIGHHSTPETFSKLLVELLGLNQVQGQIIYDGGIGVGGLSATVDTKQQIQEELIKKEALLKQKVLNLLIQKEAATKASINFPPPPPPPVEKEVENNQFNQIDQRVKEIDQRLEEIEDDVLESDNSVCGLLKRLKKRELKKAQLLEEMKKKQELLREALLYIDMSKLKNYEKEK</sequence>
<proteinExistence type="predicted"/>
<protein>
    <submittedName>
        <fullName evidence="3">1182_t:CDS:1</fullName>
    </submittedName>
</protein>
<evidence type="ECO:0000256" key="1">
    <source>
        <dbReference type="SAM" id="Coils"/>
    </source>
</evidence>
<feature type="compositionally biased region" description="Basic and acidic residues" evidence="2">
    <location>
        <begin position="7"/>
        <end position="22"/>
    </location>
</feature>
<dbReference type="Proteomes" id="UP000789739">
    <property type="component" value="Unassembled WGS sequence"/>
</dbReference>
<gene>
    <name evidence="3" type="ORF">PBRASI_LOCUS4966</name>
</gene>
<evidence type="ECO:0000256" key="2">
    <source>
        <dbReference type="SAM" id="MobiDB-lite"/>
    </source>
</evidence>
<keyword evidence="1" id="KW-0175">Coiled coil</keyword>
<evidence type="ECO:0000313" key="4">
    <source>
        <dbReference type="Proteomes" id="UP000789739"/>
    </source>
</evidence>
<evidence type="ECO:0000313" key="3">
    <source>
        <dbReference type="EMBL" id="CAG8548650.1"/>
    </source>
</evidence>
<name>A0A9N9B1W1_9GLOM</name>
<organism evidence="3 4">
    <name type="scientific">Paraglomus brasilianum</name>
    <dbReference type="NCBI Taxonomy" id="144538"/>
    <lineage>
        <taxon>Eukaryota</taxon>
        <taxon>Fungi</taxon>
        <taxon>Fungi incertae sedis</taxon>
        <taxon>Mucoromycota</taxon>
        <taxon>Glomeromycotina</taxon>
        <taxon>Glomeromycetes</taxon>
        <taxon>Paraglomerales</taxon>
        <taxon>Paraglomeraceae</taxon>
        <taxon>Paraglomus</taxon>
    </lineage>
</organism>